<dbReference type="OrthoDB" id="5065855at2759"/>
<dbReference type="KEGG" id="dfa:DFA_10635"/>
<evidence type="ECO:0000313" key="6">
    <source>
        <dbReference type="EMBL" id="EGG14762.1"/>
    </source>
</evidence>
<keyword evidence="3" id="KW-0378">Hydrolase</keyword>
<feature type="domain" description="Ubiquitin-like protease family profile" evidence="5">
    <location>
        <begin position="13"/>
        <end position="188"/>
    </location>
</feature>
<dbReference type="PROSITE" id="PS50600">
    <property type="entry name" value="ULP_PROTEASE"/>
    <property type="match status" value="1"/>
</dbReference>
<evidence type="ECO:0000256" key="3">
    <source>
        <dbReference type="ARBA" id="ARBA00022801"/>
    </source>
</evidence>
<dbReference type="GO" id="GO:0006508">
    <property type="term" value="P:proteolysis"/>
    <property type="evidence" value="ECO:0007669"/>
    <property type="project" value="UniProtKB-KW"/>
</dbReference>
<gene>
    <name evidence="6" type="primary">senp8</name>
    <name evidence="6" type="ORF">DFA_10635</name>
</gene>
<evidence type="ECO:0000313" key="7">
    <source>
        <dbReference type="Proteomes" id="UP000007797"/>
    </source>
</evidence>
<dbReference type="SUPFAM" id="SSF54001">
    <property type="entry name" value="Cysteine proteinases"/>
    <property type="match status" value="1"/>
</dbReference>
<keyword evidence="4" id="KW-0788">Thiol protease</keyword>
<keyword evidence="2 6" id="KW-0645">Protease</keyword>
<dbReference type="GO" id="GO:0000338">
    <property type="term" value="P:protein deneddylation"/>
    <property type="evidence" value="ECO:0007669"/>
    <property type="project" value="TreeGrafter"/>
</dbReference>
<evidence type="ECO:0000256" key="2">
    <source>
        <dbReference type="ARBA" id="ARBA00022670"/>
    </source>
</evidence>
<reference evidence="7" key="1">
    <citation type="journal article" date="2011" name="Genome Res.">
        <title>Phylogeny-wide analysis of social amoeba genomes highlights ancient origins for complex intercellular communication.</title>
        <authorList>
            <person name="Heidel A.J."/>
            <person name="Lawal H.M."/>
            <person name="Felder M."/>
            <person name="Schilde C."/>
            <person name="Helps N.R."/>
            <person name="Tunggal B."/>
            <person name="Rivero F."/>
            <person name="John U."/>
            <person name="Schleicher M."/>
            <person name="Eichinger L."/>
            <person name="Platzer M."/>
            <person name="Noegel A.A."/>
            <person name="Schaap P."/>
            <person name="Gloeckner G."/>
        </authorList>
    </citation>
    <scope>NUCLEOTIDE SEQUENCE [LARGE SCALE GENOMIC DNA]</scope>
    <source>
        <strain evidence="7">SH3</strain>
    </source>
</reference>
<dbReference type="InterPro" id="IPR044613">
    <property type="entry name" value="Nep1/2-like"/>
</dbReference>
<dbReference type="GeneID" id="14866852"/>
<dbReference type="RefSeq" id="XP_004351278.1">
    <property type="nucleotide sequence ID" value="XM_004351226.1"/>
</dbReference>
<organism evidence="6 7">
    <name type="scientific">Cavenderia fasciculata</name>
    <name type="common">Slime mold</name>
    <name type="synonym">Dictyostelium fasciculatum</name>
    <dbReference type="NCBI Taxonomy" id="261658"/>
    <lineage>
        <taxon>Eukaryota</taxon>
        <taxon>Amoebozoa</taxon>
        <taxon>Evosea</taxon>
        <taxon>Eumycetozoa</taxon>
        <taxon>Dictyostelia</taxon>
        <taxon>Acytosteliales</taxon>
        <taxon>Cavenderiaceae</taxon>
        <taxon>Cavenderia</taxon>
    </lineage>
</organism>
<name>F4QAZ0_CACFS</name>
<dbReference type="AlphaFoldDB" id="F4QAZ0"/>
<dbReference type="STRING" id="1054147.F4QAZ0"/>
<evidence type="ECO:0000256" key="1">
    <source>
        <dbReference type="ARBA" id="ARBA00005234"/>
    </source>
</evidence>
<dbReference type="Proteomes" id="UP000007797">
    <property type="component" value="Unassembled WGS sequence"/>
</dbReference>
<dbReference type="Pfam" id="PF02902">
    <property type="entry name" value="Peptidase_C48"/>
    <property type="match status" value="1"/>
</dbReference>
<dbReference type="GO" id="GO:0019784">
    <property type="term" value="F:deNEDDylase activity"/>
    <property type="evidence" value="ECO:0007669"/>
    <property type="project" value="InterPro"/>
</dbReference>
<sequence>MSSDPLVLSYGDTSLYQSDIDILKQRYQWLNDAIIQFFFEYLSEESFKEYLDRICFMSASTVFMLHFIQDASVSGLKDIIGGLKLDSKDIVFIPINNNQDPNVIAGGSHWSLLVFIKALNCYYYYDSLPNSSEGNRECACLIAKTLSPLLLPPTMKWNVSSMFKIRQAPKQSNGYDCGLASSQTTNDSIKHDPSVKYLDQVRALIQLDKARATNLKCIVVGTDYQDCTVIMLEKGSLEYRDHIRNGNTPYDADPEKEAKVEIEPDGLSGCFQHGGIYRLGGRSTVWTLDRILEDFQVELSAQLLDSANCNVVCMFHQLKSDIEKEFGSIVNTRHAFSKYNIDDVVTMILQLVSTVEKRTILHNYTSHAMTEFANAVALYPCSTWDSMPKSQLVSNILNRPVDLSKDDIASFNEVIKSCSNLLKSSDGTKQFVIDEKQFVQLLPKRQLSLFLVTKLSQTVDGGFLVTINDDQDPLVLDNQTKLILATGPFPATDLILKSFPHLSDIVGKDFSSHSSSSVIFRIRKNNHQTQSRLLEFLKTLDDNHDNMEGFYLSGVFKDGTKPLNEWHAQLSVIHPGRNGHVTQVG</sequence>
<dbReference type="InterPro" id="IPR038765">
    <property type="entry name" value="Papain-like_cys_pep_sf"/>
</dbReference>
<proteinExistence type="inferred from homology"/>
<accession>F4QAZ0</accession>
<dbReference type="InterPro" id="IPR003653">
    <property type="entry name" value="Peptidase_C48_C"/>
</dbReference>
<evidence type="ECO:0000256" key="4">
    <source>
        <dbReference type="ARBA" id="ARBA00022807"/>
    </source>
</evidence>
<dbReference type="PANTHER" id="PTHR46468">
    <property type="entry name" value="SENTRIN-SPECIFIC PROTEASE 8"/>
    <property type="match status" value="1"/>
</dbReference>
<evidence type="ECO:0000259" key="5">
    <source>
        <dbReference type="PROSITE" id="PS50600"/>
    </source>
</evidence>
<dbReference type="GO" id="GO:0008234">
    <property type="term" value="F:cysteine-type peptidase activity"/>
    <property type="evidence" value="ECO:0007669"/>
    <property type="project" value="UniProtKB-KW"/>
</dbReference>
<comment type="similarity">
    <text evidence="1">Belongs to the peptidase C48 family.</text>
</comment>
<dbReference type="PANTHER" id="PTHR46468:SF1">
    <property type="entry name" value="SENTRIN-SPECIFIC PROTEASE 8"/>
    <property type="match status" value="1"/>
</dbReference>
<keyword evidence="7" id="KW-1185">Reference proteome</keyword>
<dbReference type="Gene3D" id="3.40.395.10">
    <property type="entry name" value="Adenoviral Proteinase, Chain A"/>
    <property type="match status" value="1"/>
</dbReference>
<protein>
    <submittedName>
        <fullName evidence="6">Sentrin-specific protease 8</fullName>
    </submittedName>
</protein>
<dbReference type="EMBL" id="GL883027">
    <property type="protein sequence ID" value="EGG14762.1"/>
    <property type="molecule type" value="Genomic_DNA"/>
</dbReference>